<organism evidence="2">
    <name type="scientific">Perkinsus marinus (strain ATCC 50983 / TXsc)</name>
    <dbReference type="NCBI Taxonomy" id="423536"/>
    <lineage>
        <taxon>Eukaryota</taxon>
        <taxon>Sar</taxon>
        <taxon>Alveolata</taxon>
        <taxon>Perkinsozoa</taxon>
        <taxon>Perkinsea</taxon>
        <taxon>Perkinsida</taxon>
        <taxon>Perkinsidae</taxon>
        <taxon>Perkinsus</taxon>
    </lineage>
</organism>
<dbReference type="RefSeq" id="XP_002779841.1">
    <property type="nucleotide sequence ID" value="XM_002779795.1"/>
</dbReference>
<proteinExistence type="predicted"/>
<evidence type="ECO:0000313" key="1">
    <source>
        <dbReference type="EMBL" id="EER11636.1"/>
    </source>
</evidence>
<name>C5KV90_PERM5</name>
<dbReference type="EMBL" id="GG676416">
    <property type="protein sequence ID" value="EER11636.1"/>
    <property type="molecule type" value="Genomic_DNA"/>
</dbReference>
<reference evidence="1 2" key="1">
    <citation type="submission" date="2008-07" db="EMBL/GenBank/DDBJ databases">
        <authorList>
            <person name="El-Sayed N."/>
            <person name="Caler E."/>
            <person name="Inman J."/>
            <person name="Amedeo P."/>
            <person name="Hass B."/>
            <person name="Wortman J."/>
        </authorList>
    </citation>
    <scope>NUCLEOTIDE SEQUENCE [LARGE SCALE GENOMIC DNA]</scope>
    <source>
        <strain evidence="2">ATCC 50983 / TXsc</strain>
    </source>
</reference>
<protein>
    <submittedName>
        <fullName evidence="1">Uncharacterized protein</fullName>
    </submittedName>
</protein>
<sequence length="111" mass="12853">MPGVLARLQELLNVQPERRGDNLRCFFDTFNQQDPPTPVSARNYDHARLLISMVWYVSFMTVMGNCLMSLRTAMLDIPPSGFRPVLDGFSKTDDDVDRTEDSARQHWWRCS</sequence>
<keyword evidence="2" id="KW-1185">Reference proteome</keyword>
<gene>
    <name evidence="1" type="ORF">Pmar_PMAR009851</name>
</gene>
<evidence type="ECO:0000313" key="2">
    <source>
        <dbReference type="Proteomes" id="UP000007800"/>
    </source>
</evidence>
<dbReference type="Proteomes" id="UP000007800">
    <property type="component" value="Unassembled WGS sequence"/>
</dbReference>
<dbReference type="GeneID" id="9047050"/>
<dbReference type="AlphaFoldDB" id="C5KV90"/>
<accession>C5KV90</accession>
<dbReference type="InParanoid" id="C5KV90"/>